<evidence type="ECO:0000256" key="7">
    <source>
        <dbReference type="SAM" id="MobiDB-lite"/>
    </source>
</evidence>
<proteinExistence type="inferred from homology"/>
<dbReference type="InterPro" id="IPR057951">
    <property type="entry name" value="CPSF6/7_RSLD_N"/>
</dbReference>
<sequence>MEHTIDIDQYRYNRNMDRLGTHYKKDEFMTTHDTHFTDYFKLSSNDNSQAYGHIYGMTKKTKNFYQLFIGNLTWWTTDQDIIDSIIGTGVHDFVDIKFFENRGNGQFKGFCTVTLESEKSVKQILKKLPNELIHGRKPVVTFPSLRAYFMFESEFETQFNKSSKGDMSRTPGDNSLENPLQSVSYNIRTPPTSCIQTHHQYPQTTGYENQWNISYQQNMGAYFVTSEQGISGAGGSLSQINQSDHCQESVDPTLVNQTSTSLKSQSFSYDDYHPFYTHSYEPRKTNEIEKTETETEINFIINRNRIVSSSAIARAVTDATNGEYVSAIETLNTAIALIEDSKIANDERSKILVCTLYNTIYGIQNRMVNKWKEFCRSPSNRLYRKPKREHT</sequence>
<dbReference type="InterPro" id="IPR000504">
    <property type="entry name" value="RRM_dom"/>
</dbReference>
<organism evidence="9 10">
    <name type="scientific">Acyrthosiphon pisum</name>
    <name type="common">Pea aphid</name>
    <dbReference type="NCBI Taxonomy" id="7029"/>
    <lineage>
        <taxon>Eukaryota</taxon>
        <taxon>Metazoa</taxon>
        <taxon>Ecdysozoa</taxon>
        <taxon>Arthropoda</taxon>
        <taxon>Hexapoda</taxon>
        <taxon>Insecta</taxon>
        <taxon>Pterygota</taxon>
        <taxon>Neoptera</taxon>
        <taxon>Paraneoptera</taxon>
        <taxon>Hemiptera</taxon>
        <taxon>Sternorrhyncha</taxon>
        <taxon>Aphidomorpha</taxon>
        <taxon>Aphidoidea</taxon>
        <taxon>Aphididae</taxon>
        <taxon>Macrosiphini</taxon>
        <taxon>Acyrthosiphon</taxon>
    </lineage>
</organism>
<comment type="subcellular location">
    <subcellularLocation>
        <location evidence="1">Nucleus</location>
    </subcellularLocation>
</comment>
<dbReference type="InterPro" id="IPR034772">
    <property type="entry name" value="CPSF6/7"/>
</dbReference>
<feature type="region of interest" description="Disordered" evidence="7">
    <location>
        <begin position="160"/>
        <end position="179"/>
    </location>
</feature>
<dbReference type="PANTHER" id="PTHR23204">
    <property type="entry name" value="CLEAVAGE AND POLYADENYLATION SPECIFIC FACTOR"/>
    <property type="match status" value="1"/>
</dbReference>
<name>A0A8R2NP75_ACYPI</name>
<comment type="similarity">
    <text evidence="2">Belongs to the RRM CPSF6/7 family.</text>
</comment>
<evidence type="ECO:0000256" key="4">
    <source>
        <dbReference type="ARBA" id="ARBA00022884"/>
    </source>
</evidence>
<evidence type="ECO:0000256" key="3">
    <source>
        <dbReference type="ARBA" id="ARBA00022664"/>
    </source>
</evidence>
<dbReference type="InterPro" id="IPR012677">
    <property type="entry name" value="Nucleotide-bd_a/b_plait_sf"/>
</dbReference>
<reference evidence="9" key="2">
    <citation type="submission" date="2022-06" db="UniProtKB">
        <authorList>
            <consortium name="EnsemblMetazoa"/>
        </authorList>
    </citation>
    <scope>IDENTIFICATION</scope>
</reference>
<dbReference type="GeneID" id="100573308"/>
<feature type="domain" description="RRM" evidence="8">
    <location>
        <begin position="65"/>
        <end position="145"/>
    </location>
</feature>
<dbReference type="EnsemblMetazoa" id="XM_029488839.1">
    <property type="protein sequence ID" value="XP_029344699.1"/>
    <property type="gene ID" value="LOC100573308"/>
</dbReference>
<keyword evidence="5" id="KW-0539">Nucleus</keyword>
<dbReference type="Proteomes" id="UP000007819">
    <property type="component" value="Chromosome X"/>
</dbReference>
<dbReference type="InterPro" id="IPR035979">
    <property type="entry name" value="RBD_domain_sf"/>
</dbReference>
<keyword evidence="4 6" id="KW-0694">RNA-binding</keyword>
<evidence type="ECO:0000256" key="5">
    <source>
        <dbReference type="ARBA" id="ARBA00023242"/>
    </source>
</evidence>
<accession>A0A8R2NP75</accession>
<keyword evidence="10" id="KW-1185">Reference proteome</keyword>
<dbReference type="AlphaFoldDB" id="A0A8R2NP75"/>
<dbReference type="GO" id="GO:0003723">
    <property type="term" value="F:RNA binding"/>
    <property type="evidence" value="ECO:0007669"/>
    <property type="project" value="UniProtKB-UniRule"/>
</dbReference>
<dbReference type="GO" id="GO:0006397">
    <property type="term" value="P:mRNA processing"/>
    <property type="evidence" value="ECO:0007669"/>
    <property type="project" value="UniProtKB-KW"/>
</dbReference>
<dbReference type="KEGG" id="api:100573308"/>
<dbReference type="Gene3D" id="3.30.70.330">
    <property type="match status" value="1"/>
</dbReference>
<evidence type="ECO:0000259" key="8">
    <source>
        <dbReference type="PROSITE" id="PS50102"/>
    </source>
</evidence>
<dbReference type="GO" id="GO:0005634">
    <property type="term" value="C:nucleus"/>
    <property type="evidence" value="ECO:0007669"/>
    <property type="project" value="UniProtKB-SubCell"/>
</dbReference>
<dbReference type="RefSeq" id="XP_029344699.1">
    <property type="nucleotide sequence ID" value="XM_029488839.1"/>
</dbReference>
<dbReference type="SUPFAM" id="SSF54928">
    <property type="entry name" value="RNA-binding domain, RBD"/>
    <property type="match status" value="1"/>
</dbReference>
<evidence type="ECO:0000313" key="10">
    <source>
        <dbReference type="Proteomes" id="UP000007819"/>
    </source>
</evidence>
<dbReference type="OrthoDB" id="10065185at2759"/>
<dbReference type="Pfam" id="PF25524">
    <property type="entry name" value="RSLD_CPSF6"/>
    <property type="match status" value="1"/>
</dbReference>
<dbReference type="SMART" id="SM00360">
    <property type="entry name" value="RRM"/>
    <property type="match status" value="1"/>
</dbReference>
<keyword evidence="3" id="KW-0507">mRNA processing</keyword>
<evidence type="ECO:0000256" key="1">
    <source>
        <dbReference type="ARBA" id="ARBA00004123"/>
    </source>
</evidence>
<dbReference type="Pfam" id="PF00076">
    <property type="entry name" value="RRM_1"/>
    <property type="match status" value="1"/>
</dbReference>
<evidence type="ECO:0000256" key="6">
    <source>
        <dbReference type="PROSITE-ProRule" id="PRU00176"/>
    </source>
</evidence>
<protein>
    <recommendedName>
        <fullName evidence="8">RRM domain-containing protein</fullName>
    </recommendedName>
</protein>
<evidence type="ECO:0000313" key="9">
    <source>
        <dbReference type="EnsemblMetazoa" id="XP_029344699.1"/>
    </source>
</evidence>
<dbReference type="PROSITE" id="PS50102">
    <property type="entry name" value="RRM"/>
    <property type="match status" value="1"/>
</dbReference>
<evidence type="ECO:0000256" key="2">
    <source>
        <dbReference type="ARBA" id="ARBA00006265"/>
    </source>
</evidence>
<reference evidence="10" key="1">
    <citation type="submission" date="2010-06" db="EMBL/GenBank/DDBJ databases">
        <authorList>
            <person name="Jiang H."/>
            <person name="Abraham K."/>
            <person name="Ali S."/>
            <person name="Alsbrooks S.L."/>
            <person name="Anim B.N."/>
            <person name="Anosike U.S."/>
            <person name="Attaway T."/>
            <person name="Bandaranaike D.P."/>
            <person name="Battles P.K."/>
            <person name="Bell S.N."/>
            <person name="Bell A.V."/>
            <person name="Beltran B."/>
            <person name="Bickham C."/>
            <person name="Bustamante Y."/>
            <person name="Caleb T."/>
            <person name="Canada A."/>
            <person name="Cardenas V."/>
            <person name="Carter K."/>
            <person name="Chacko J."/>
            <person name="Chandrabose M.N."/>
            <person name="Chavez D."/>
            <person name="Chavez A."/>
            <person name="Chen L."/>
            <person name="Chu H.-S."/>
            <person name="Claassen K.J."/>
            <person name="Cockrell R."/>
            <person name="Collins M."/>
            <person name="Cooper J.A."/>
            <person name="Cree A."/>
            <person name="Curry S.M."/>
            <person name="Da Y."/>
            <person name="Dao M.D."/>
            <person name="Das B."/>
            <person name="Davila M.-L."/>
            <person name="Davy-Carroll L."/>
            <person name="Denson S."/>
            <person name="Dinh H."/>
            <person name="Ebong V.E."/>
            <person name="Edwards J.R."/>
            <person name="Egan A."/>
            <person name="El-Daye J."/>
            <person name="Escobedo L."/>
            <person name="Fernandez S."/>
            <person name="Fernando P.R."/>
            <person name="Flagg N."/>
            <person name="Forbes L.D."/>
            <person name="Fowler R.G."/>
            <person name="Fu Q."/>
            <person name="Gabisi R.A."/>
            <person name="Ganer J."/>
            <person name="Garbino Pronczuk A."/>
            <person name="Garcia R.M."/>
            <person name="Garner T."/>
            <person name="Garrett T.E."/>
            <person name="Gonzalez D.A."/>
            <person name="Hamid H."/>
            <person name="Hawkins E.S."/>
            <person name="Hirani K."/>
            <person name="Hogues M.E."/>
            <person name="Hollins B."/>
            <person name="Hsiao C.-H."/>
            <person name="Jabil R."/>
            <person name="James M.L."/>
            <person name="Jhangiani S.N."/>
            <person name="Johnson B."/>
            <person name="Johnson Q."/>
            <person name="Joshi V."/>
            <person name="Kalu J.B."/>
            <person name="Kam C."/>
            <person name="Kashfia A."/>
            <person name="Keebler J."/>
            <person name="Kisamo H."/>
            <person name="Kovar C.L."/>
            <person name="Lago L.A."/>
            <person name="Lai C.-Y."/>
            <person name="Laidlaw J."/>
            <person name="Lara F."/>
            <person name="Le T.-K."/>
            <person name="Lee S.L."/>
            <person name="Legall F.H."/>
            <person name="Lemon S.J."/>
            <person name="Lewis L.R."/>
            <person name="Li B."/>
            <person name="Liu Y."/>
            <person name="Liu Y.-S."/>
            <person name="Lopez J."/>
            <person name="Lozado R.J."/>
            <person name="Lu J."/>
            <person name="Madu R.C."/>
            <person name="Maheshwari M."/>
            <person name="Maheshwari R."/>
            <person name="Malloy K."/>
            <person name="Martinez E."/>
            <person name="Mathew T."/>
            <person name="Mercado I.C."/>
            <person name="Mercado C."/>
            <person name="Meyer B."/>
            <person name="Montgomery K."/>
            <person name="Morgan M.B."/>
            <person name="Munidasa M."/>
            <person name="Nazareth L.V."/>
            <person name="Nelson J."/>
            <person name="Ng B.M."/>
            <person name="Nguyen N.B."/>
            <person name="Nguyen P.Q."/>
            <person name="Nguyen T."/>
            <person name="Obregon M."/>
            <person name="Okwuonu G.O."/>
            <person name="Onwere C.G."/>
            <person name="Orozco G."/>
            <person name="Parra A."/>
            <person name="Patel S."/>
            <person name="Patil S."/>
            <person name="Perez A."/>
            <person name="Perez Y."/>
            <person name="Pham C."/>
            <person name="Primus E.L."/>
            <person name="Pu L.-L."/>
            <person name="Puazo M."/>
            <person name="Qin X."/>
            <person name="Quiroz J.B."/>
            <person name="Reese J."/>
            <person name="Richards S."/>
            <person name="Rives C.M."/>
            <person name="Robberts R."/>
            <person name="Ruiz S.J."/>
            <person name="Ruiz M.J."/>
            <person name="Santibanez J."/>
            <person name="Schneider B.W."/>
            <person name="Sisson I."/>
            <person name="Smith M."/>
            <person name="Sodergren E."/>
            <person name="Song X.-Z."/>
            <person name="Song B.B."/>
            <person name="Summersgill H."/>
            <person name="Thelus R."/>
            <person name="Thornton R.D."/>
            <person name="Trejos Z.Y."/>
            <person name="Usmani K."/>
            <person name="Vattathil S."/>
            <person name="Villasana D."/>
            <person name="Walker D.L."/>
            <person name="Wang S."/>
            <person name="Wang K."/>
            <person name="White C.S."/>
            <person name="Williams A.C."/>
            <person name="Williamson J."/>
            <person name="Wilson K."/>
            <person name="Woghiren I.O."/>
            <person name="Woodworth J.R."/>
            <person name="Worley K.C."/>
            <person name="Wright R.A."/>
            <person name="Wu W."/>
            <person name="Young L."/>
            <person name="Zhang L."/>
            <person name="Zhang J."/>
            <person name="Zhu Y."/>
            <person name="Muzny D.M."/>
            <person name="Weinstock G."/>
            <person name="Gibbs R.A."/>
        </authorList>
    </citation>
    <scope>NUCLEOTIDE SEQUENCE [LARGE SCALE GENOMIC DNA]</scope>
    <source>
        <strain evidence="10">LSR1</strain>
    </source>
</reference>